<reference evidence="1" key="1">
    <citation type="submission" date="2018-02" db="EMBL/GenBank/DDBJ databases">
        <title>The genomes of Aspergillus section Nigri reveals drivers in fungal speciation.</title>
        <authorList>
            <consortium name="DOE Joint Genome Institute"/>
            <person name="Vesth T.C."/>
            <person name="Nybo J."/>
            <person name="Theobald S."/>
            <person name="Brandl J."/>
            <person name="Frisvad J.C."/>
            <person name="Nielsen K.F."/>
            <person name="Lyhne E.K."/>
            <person name="Kogle M.E."/>
            <person name="Kuo A."/>
            <person name="Riley R."/>
            <person name="Clum A."/>
            <person name="Nolan M."/>
            <person name="Lipzen A."/>
            <person name="Salamov A."/>
            <person name="Henrissat B."/>
            <person name="Wiebenga A."/>
            <person name="De vries R.P."/>
            <person name="Grigoriev I.V."/>
            <person name="Mortensen U.H."/>
            <person name="Andersen M.R."/>
            <person name="Baker S.E."/>
        </authorList>
    </citation>
    <scope>NUCLEOTIDE SEQUENCE</scope>
    <source>
        <strain evidence="1">CBS 121060</strain>
    </source>
</reference>
<protein>
    <submittedName>
        <fullName evidence="1">Uncharacterized protein</fullName>
    </submittedName>
</protein>
<proteinExistence type="predicted"/>
<gene>
    <name evidence="1" type="ORF">BO66DRAFT_116320</name>
</gene>
<organism evidence="1 2">
    <name type="scientific">Aspergillus aculeatinus CBS 121060</name>
    <dbReference type="NCBI Taxonomy" id="1448322"/>
    <lineage>
        <taxon>Eukaryota</taxon>
        <taxon>Fungi</taxon>
        <taxon>Dikarya</taxon>
        <taxon>Ascomycota</taxon>
        <taxon>Pezizomycotina</taxon>
        <taxon>Eurotiomycetes</taxon>
        <taxon>Eurotiomycetidae</taxon>
        <taxon>Eurotiales</taxon>
        <taxon>Aspergillaceae</taxon>
        <taxon>Aspergillus</taxon>
        <taxon>Aspergillus subgen. Circumdati</taxon>
    </lineage>
</organism>
<sequence>MHTPPSLSCLPTSLWTILLLPIVFLLWFFPPPNTASYILHFCIPALVSLLLTEKGSHCGWDPI</sequence>
<dbReference type="Proteomes" id="UP000249661">
    <property type="component" value="Unassembled WGS sequence"/>
</dbReference>
<name>A0ACD1H6I5_9EURO</name>
<accession>A0ACD1H6I5</accession>
<keyword evidence="2" id="KW-1185">Reference proteome</keyword>
<dbReference type="EMBL" id="KZ824962">
    <property type="protein sequence ID" value="RAH69170.1"/>
    <property type="molecule type" value="Genomic_DNA"/>
</dbReference>
<evidence type="ECO:0000313" key="2">
    <source>
        <dbReference type="Proteomes" id="UP000249661"/>
    </source>
</evidence>
<evidence type="ECO:0000313" key="1">
    <source>
        <dbReference type="EMBL" id="RAH69170.1"/>
    </source>
</evidence>